<dbReference type="AlphaFoldDB" id="A0AAV0CZ30"/>
<comment type="similarity">
    <text evidence="1 4">Belongs to the glycosyl hydrolase 1 family.</text>
</comment>
<evidence type="ECO:0000313" key="7">
    <source>
        <dbReference type="Proteomes" id="UP001152523"/>
    </source>
</evidence>
<gene>
    <name evidence="6" type="ORF">CEPIT_LOCUS10396</name>
</gene>
<evidence type="ECO:0000256" key="4">
    <source>
        <dbReference type="RuleBase" id="RU003690"/>
    </source>
</evidence>
<dbReference type="Pfam" id="PF00232">
    <property type="entry name" value="Glyco_hydro_1"/>
    <property type="match status" value="1"/>
</dbReference>
<dbReference type="PRINTS" id="PR00131">
    <property type="entry name" value="GLHYDRLASE1"/>
</dbReference>
<dbReference type="FunFam" id="3.20.20.80:FF:000020">
    <property type="entry name" value="Beta-glucosidase 12"/>
    <property type="match status" value="1"/>
</dbReference>
<accession>A0AAV0CZ30</accession>
<evidence type="ECO:0000313" key="6">
    <source>
        <dbReference type="EMBL" id="CAH9088233.1"/>
    </source>
</evidence>
<protein>
    <recommendedName>
        <fullName evidence="8">Beta-glucosidase</fullName>
    </recommendedName>
</protein>
<dbReference type="InterPro" id="IPR001360">
    <property type="entry name" value="Glyco_hydro_1"/>
</dbReference>
<dbReference type="EMBL" id="CAMAPF010000059">
    <property type="protein sequence ID" value="CAH9088233.1"/>
    <property type="molecule type" value="Genomic_DNA"/>
</dbReference>
<evidence type="ECO:0008006" key="8">
    <source>
        <dbReference type="Google" id="ProtNLM"/>
    </source>
</evidence>
<dbReference type="Proteomes" id="UP001152523">
    <property type="component" value="Unassembled WGS sequence"/>
</dbReference>
<proteinExistence type="inferred from homology"/>
<keyword evidence="5" id="KW-0812">Transmembrane</keyword>
<dbReference type="GO" id="GO:0008422">
    <property type="term" value="F:beta-glucosidase activity"/>
    <property type="evidence" value="ECO:0007669"/>
    <property type="project" value="TreeGrafter"/>
</dbReference>
<dbReference type="Gene3D" id="3.20.20.80">
    <property type="entry name" value="Glycosidases"/>
    <property type="match status" value="1"/>
</dbReference>
<organism evidence="6 7">
    <name type="scientific">Cuscuta epithymum</name>
    <dbReference type="NCBI Taxonomy" id="186058"/>
    <lineage>
        <taxon>Eukaryota</taxon>
        <taxon>Viridiplantae</taxon>
        <taxon>Streptophyta</taxon>
        <taxon>Embryophyta</taxon>
        <taxon>Tracheophyta</taxon>
        <taxon>Spermatophyta</taxon>
        <taxon>Magnoliopsida</taxon>
        <taxon>eudicotyledons</taxon>
        <taxon>Gunneridae</taxon>
        <taxon>Pentapetalae</taxon>
        <taxon>asterids</taxon>
        <taxon>lamiids</taxon>
        <taxon>Solanales</taxon>
        <taxon>Convolvulaceae</taxon>
        <taxon>Cuscuteae</taxon>
        <taxon>Cuscuta</taxon>
        <taxon>Cuscuta subgen. Cuscuta</taxon>
    </lineage>
</organism>
<dbReference type="SUPFAM" id="SSF51445">
    <property type="entry name" value="(Trans)glycosidases"/>
    <property type="match status" value="1"/>
</dbReference>
<dbReference type="PANTHER" id="PTHR10353:SF175">
    <property type="entry name" value="BETA-GLUCOSIDASE 18-LIKE ISOFORM X1"/>
    <property type="match status" value="1"/>
</dbReference>
<dbReference type="PANTHER" id="PTHR10353">
    <property type="entry name" value="GLYCOSYL HYDROLASE"/>
    <property type="match status" value="1"/>
</dbReference>
<keyword evidence="7" id="KW-1185">Reference proteome</keyword>
<sequence length="546" mass="62524">MVYTNYPTTEYNNNLSSRRDVMKIRVHYCLISIVLQILLLTGEPGMSNDLKRFHFPDQLLFGAATSAYQIEGAYLEDGKGLNNWDIFCTSKGKTHNGETGDVADDHYHRYMEDIDLMQRLGLDAYRLSISWARILPKGRFGGVNKAGIEFYNNVIDNVISKVAGIKPFVTIHHHDYPQELEYRYGGWLDSEMQADFVYFAEKCFESFGDRVKYWITINEPNLFSGMAYEKGIYPPSHCSLPFGNCTSGNSDVEPLIAMHNMLLAHGKAAKVYREQFQPKQGGFIGITAHMFMYEPFCNDDVHDHEAVNRALAFNAAWTYDPLIYGDYPPEMHFYHGSELPNFTSEEKTLVKDSVDFIGINHYGTLYAKDCLYSSCNCTGSSCSKGADRVIEGFLYTTGEKDGVPIGEPTGSPRFFSVPRGIEKIVDYVKERYHNKPMFIFENGYSSPNKTTLALEVELDAKRIEYHKAYLSYLAQAVSNGADVRGYFIWSLLDSFEWIDGYETRFGLYYVEPHTLRRVPRLSATWYRDFLSKMNLRNMEKANLAMF</sequence>
<dbReference type="GO" id="GO:0005975">
    <property type="term" value="P:carbohydrate metabolic process"/>
    <property type="evidence" value="ECO:0007669"/>
    <property type="project" value="InterPro"/>
</dbReference>
<evidence type="ECO:0000256" key="2">
    <source>
        <dbReference type="ARBA" id="ARBA00022801"/>
    </source>
</evidence>
<feature type="transmembrane region" description="Helical" evidence="5">
    <location>
        <begin position="24"/>
        <end position="42"/>
    </location>
</feature>
<dbReference type="InterPro" id="IPR017853">
    <property type="entry name" value="GH"/>
</dbReference>
<evidence type="ECO:0000256" key="1">
    <source>
        <dbReference type="ARBA" id="ARBA00010838"/>
    </source>
</evidence>
<evidence type="ECO:0000256" key="5">
    <source>
        <dbReference type="SAM" id="Phobius"/>
    </source>
</evidence>
<comment type="caution">
    <text evidence="6">The sequence shown here is derived from an EMBL/GenBank/DDBJ whole genome shotgun (WGS) entry which is preliminary data.</text>
</comment>
<keyword evidence="5" id="KW-1133">Transmembrane helix</keyword>
<keyword evidence="3" id="KW-0326">Glycosidase</keyword>
<reference evidence="6" key="1">
    <citation type="submission" date="2022-07" db="EMBL/GenBank/DDBJ databases">
        <authorList>
            <person name="Macas J."/>
            <person name="Novak P."/>
            <person name="Neumann P."/>
        </authorList>
    </citation>
    <scope>NUCLEOTIDE SEQUENCE</scope>
</reference>
<keyword evidence="5" id="KW-0472">Membrane</keyword>
<keyword evidence="2" id="KW-0378">Hydrolase</keyword>
<name>A0AAV0CZ30_9ASTE</name>
<evidence type="ECO:0000256" key="3">
    <source>
        <dbReference type="ARBA" id="ARBA00023295"/>
    </source>
</evidence>